<feature type="transmembrane region" description="Helical" evidence="1">
    <location>
        <begin position="27"/>
        <end position="51"/>
    </location>
</feature>
<dbReference type="EMBL" id="MK722547">
    <property type="protein sequence ID" value="QJU71453.1"/>
    <property type="molecule type" value="Genomic_DNA"/>
</dbReference>
<evidence type="ECO:0000256" key="1">
    <source>
        <dbReference type="SAM" id="Phobius"/>
    </source>
</evidence>
<name>A0A7D3P6C1_9VIRU</name>
<feature type="unsure residue" description="I or L" evidence="2">
    <location>
        <position position="100"/>
    </location>
</feature>
<organism evidence="2">
    <name type="scientific">Culex pipiens densovirus</name>
    <dbReference type="NCBI Taxonomy" id="185638"/>
    <lineage>
        <taxon>Viruses</taxon>
        <taxon>Monodnaviria</taxon>
        <taxon>Shotokuvirae</taxon>
        <taxon>Cossaviricota</taxon>
        <taxon>Quintoviricetes</taxon>
        <taxon>Piccovirales</taxon>
        <taxon>Parvoviridae</taxon>
        <taxon>Densovirinae</taxon>
        <taxon>Protoambidensovirus</taxon>
        <taxon>Protoambidensovirus dipteran1</taxon>
    </lineage>
</organism>
<accession>A0A7D3P6C1</accession>
<proteinExistence type="predicted"/>
<keyword evidence="1" id="KW-1133">Transmembrane helix</keyword>
<reference evidence="2" key="1">
    <citation type="submission" date="2019-03" db="EMBL/GenBank/DDBJ databases">
        <title>Influence of Wolbachia on prevalence, viral load and diversity of Culex pipiens densoviruses.</title>
        <authorList>
            <person name="Altinli M."/>
            <person name="Atyame C."/>
            <person name="Courcelle M."/>
            <person name="Justy F."/>
            <person name="Weill M."/>
            <person name="Sicard M."/>
        </authorList>
    </citation>
    <scope>NUCLEOTIDE SEQUENCE</scope>
    <source>
        <strain evidence="2">Fontaine_7_2010</strain>
    </source>
</reference>
<protein>
    <submittedName>
        <fullName evidence="2">NS3</fullName>
    </submittedName>
</protein>
<sequence length="111" mass="13206">MEVPSLLHQSFKKCVNSNINLKDLNRISLPVFVEVKTLFVFDAFISLGIVFDEYRFRRKEKQCLCITQNNKTYYYDPEICPPLVPQFDTPQENNYYKKVLYDGQTKVQRKN</sequence>
<keyword evidence="1" id="KW-0812">Transmembrane</keyword>
<evidence type="ECO:0000313" key="2">
    <source>
        <dbReference type="EMBL" id="QJU71453.1"/>
    </source>
</evidence>
<keyword evidence="1" id="KW-0472">Membrane</keyword>